<dbReference type="AlphaFoldDB" id="A0A5N7D968"/>
<dbReference type="RefSeq" id="XP_031940173.1">
    <property type="nucleotide sequence ID" value="XM_032082348.1"/>
</dbReference>
<proteinExistence type="predicted"/>
<dbReference type="EMBL" id="ML736783">
    <property type="protein sequence ID" value="KAE8402854.1"/>
    <property type="molecule type" value="Genomic_DNA"/>
</dbReference>
<dbReference type="Proteomes" id="UP000325579">
    <property type="component" value="Unassembled WGS sequence"/>
</dbReference>
<accession>A0A5N7D968</accession>
<sequence length="105" mass="12412">MHFAQVANRSLITISRSWSIQVENTENKENIEIKVRADPSLSTYFNISSARIWTKYLYVSQGHEFCELKEFTKHMILPRHVVMTLTAQAKLHYLHEIEPSRLRPR</sequence>
<evidence type="ECO:0000313" key="2">
    <source>
        <dbReference type="Proteomes" id="UP000325579"/>
    </source>
</evidence>
<protein>
    <submittedName>
        <fullName evidence="1">Uncharacterized protein</fullName>
    </submittedName>
</protein>
<gene>
    <name evidence="1" type="ORF">BDV37DRAFT_251713</name>
</gene>
<reference evidence="1 2" key="1">
    <citation type="submission" date="2019-04" db="EMBL/GenBank/DDBJ databases">
        <authorList>
            <consortium name="DOE Joint Genome Institute"/>
            <person name="Mondo S."/>
            <person name="Kjaerbolling I."/>
            <person name="Vesth T."/>
            <person name="Frisvad J.C."/>
            <person name="Nybo J.L."/>
            <person name="Theobald S."/>
            <person name="Kildgaard S."/>
            <person name="Isbrandt T."/>
            <person name="Kuo A."/>
            <person name="Sato A."/>
            <person name="Lyhne E.K."/>
            <person name="Kogle M.E."/>
            <person name="Wiebenga A."/>
            <person name="Kun R.S."/>
            <person name="Lubbers R.J."/>
            <person name="Makela M.R."/>
            <person name="Barry K."/>
            <person name="Chovatia M."/>
            <person name="Clum A."/>
            <person name="Daum C."/>
            <person name="Haridas S."/>
            <person name="He G."/>
            <person name="LaButti K."/>
            <person name="Lipzen A."/>
            <person name="Riley R."/>
            <person name="Salamov A."/>
            <person name="Simmons B.A."/>
            <person name="Magnuson J.K."/>
            <person name="Henrissat B."/>
            <person name="Mortensen U.H."/>
            <person name="Larsen T.O."/>
            <person name="Devries R.P."/>
            <person name="Grigoriev I.V."/>
            <person name="Machida M."/>
            <person name="Baker S.E."/>
            <person name="Andersen M.R."/>
            <person name="Cantor M.N."/>
            <person name="Hua S.X."/>
        </authorList>
    </citation>
    <scope>NUCLEOTIDE SEQUENCE [LARGE SCALE GENOMIC DNA]</scope>
    <source>
        <strain evidence="1 2">CBS 119388</strain>
    </source>
</reference>
<dbReference type="GeneID" id="43667039"/>
<keyword evidence="2" id="KW-1185">Reference proteome</keyword>
<organism evidence="1 2">
    <name type="scientific">Aspergillus pseudonomiae</name>
    <dbReference type="NCBI Taxonomy" id="1506151"/>
    <lineage>
        <taxon>Eukaryota</taxon>
        <taxon>Fungi</taxon>
        <taxon>Dikarya</taxon>
        <taxon>Ascomycota</taxon>
        <taxon>Pezizomycotina</taxon>
        <taxon>Eurotiomycetes</taxon>
        <taxon>Eurotiomycetidae</taxon>
        <taxon>Eurotiales</taxon>
        <taxon>Aspergillaceae</taxon>
        <taxon>Aspergillus</taxon>
        <taxon>Aspergillus subgen. Circumdati</taxon>
    </lineage>
</organism>
<evidence type="ECO:0000313" key="1">
    <source>
        <dbReference type="EMBL" id="KAE8402854.1"/>
    </source>
</evidence>
<name>A0A5N7D968_9EURO</name>